<comment type="caution">
    <text evidence="1">The sequence shown here is derived from an EMBL/GenBank/DDBJ whole genome shotgun (WGS) entry which is preliminary data.</text>
</comment>
<gene>
    <name evidence="1" type="ORF">CSEC_2464</name>
</gene>
<evidence type="ECO:0000313" key="2">
    <source>
        <dbReference type="Proteomes" id="UP000031552"/>
    </source>
</evidence>
<proteinExistence type="predicted"/>
<reference evidence="1" key="1">
    <citation type="submission" date="2013-12" db="EMBL/GenBank/DDBJ databases">
        <authorList>
            <person name="Linke B."/>
        </authorList>
    </citation>
    <scope>NUCLEOTIDE SEQUENCE [LARGE SCALE GENOMIC DNA]</scope>
    <source>
        <strain evidence="1">CRIB-18</strain>
    </source>
</reference>
<reference evidence="1" key="2">
    <citation type="submission" date="2014-09" db="EMBL/GenBank/DDBJ databases">
        <title>Criblamydia sequanensis harbors a mega-plasmid encoding arsenite resistance.</title>
        <authorList>
            <person name="Bertelli C."/>
            <person name="Goesmann A."/>
            <person name="Greub G."/>
        </authorList>
    </citation>
    <scope>NUCLEOTIDE SEQUENCE [LARGE SCALE GENOMIC DNA]</scope>
    <source>
        <strain evidence="1">CRIB-18</strain>
    </source>
</reference>
<protein>
    <submittedName>
        <fullName evidence="1">Uncharacterized protein</fullName>
    </submittedName>
</protein>
<organism evidence="1 2">
    <name type="scientific">Candidatus Criblamydia sequanensis CRIB-18</name>
    <dbReference type="NCBI Taxonomy" id="1437425"/>
    <lineage>
        <taxon>Bacteria</taxon>
        <taxon>Pseudomonadati</taxon>
        <taxon>Chlamydiota</taxon>
        <taxon>Chlamydiia</taxon>
        <taxon>Parachlamydiales</taxon>
        <taxon>Candidatus Criblamydiaceae</taxon>
        <taxon>Candidatus Criblamydia</taxon>
    </lineage>
</organism>
<dbReference type="EMBL" id="CCEJ010000020">
    <property type="protein sequence ID" value="CDR35266.1"/>
    <property type="molecule type" value="Genomic_DNA"/>
</dbReference>
<name>A0A090D385_9BACT</name>
<dbReference type="STRING" id="1437425.CSEC_2464"/>
<evidence type="ECO:0000313" key="1">
    <source>
        <dbReference type="EMBL" id="CDR35266.1"/>
    </source>
</evidence>
<keyword evidence="2" id="KW-1185">Reference proteome</keyword>
<sequence length="153" mass="17903">MLKLMIVEGQPEKSGKVSYYQENYTLEYETSQVSSDRSLLLIYDTLTISFDEHTRKFLSFDAYTNKNEWLIKEHLKIPLSYKTGTLVVKEGYENTDRYSFKSIPAYEYLKGSILKISFQKEDLDTEFYLVSKDLIVGIRNHLISSMILLNLEV</sequence>
<accession>A0A090D385</accession>
<dbReference type="Proteomes" id="UP000031552">
    <property type="component" value="Unassembled WGS sequence"/>
</dbReference>
<dbReference type="AlphaFoldDB" id="A0A090D385"/>